<dbReference type="EMBL" id="LT607751">
    <property type="protein sequence ID" value="SCG52681.1"/>
    <property type="molecule type" value="Genomic_DNA"/>
</dbReference>
<accession>A0A1C5I408</accession>
<dbReference type="Gene3D" id="1.10.10.10">
    <property type="entry name" value="Winged helix-like DNA-binding domain superfamily/Winged helix DNA-binding domain"/>
    <property type="match status" value="1"/>
</dbReference>
<dbReference type="CDD" id="cd00090">
    <property type="entry name" value="HTH_ARSR"/>
    <property type="match status" value="1"/>
</dbReference>
<dbReference type="Proteomes" id="UP000198210">
    <property type="component" value="Chromosome I"/>
</dbReference>
<feature type="domain" description="HTH arsR-type" evidence="1">
    <location>
        <begin position="10"/>
        <end position="107"/>
    </location>
</feature>
<dbReference type="InterPro" id="IPR036388">
    <property type="entry name" value="WH-like_DNA-bd_sf"/>
</dbReference>
<dbReference type="InterPro" id="IPR011991">
    <property type="entry name" value="ArsR-like_HTH"/>
</dbReference>
<evidence type="ECO:0000313" key="3">
    <source>
        <dbReference type="Proteomes" id="UP000198210"/>
    </source>
</evidence>
<sequence>MANDETQTRPEPSTVRLDHRQVRVLAHPLRMRVVGALRVQGPLTATSLAELLGTNTGATSYHLRQLAEVGLVVEDPQLGTGRQRFWRAAHEVTSWDPSDFDDDPDSRAAIEWIEGDQFRYLAQHAEKWFAQRQQWSPDWRDAFGIGDAFLTIPAARLAALKSEIWELLVRYRDESDPTEPGAEQVQLYIAAFPLLAGLQPTEPPRSEEKP</sequence>
<dbReference type="InterPro" id="IPR036390">
    <property type="entry name" value="WH_DNA-bd_sf"/>
</dbReference>
<dbReference type="AlphaFoldDB" id="A0A1C5I408"/>
<dbReference type="InterPro" id="IPR001845">
    <property type="entry name" value="HTH_ArsR_DNA-bd_dom"/>
</dbReference>
<reference evidence="2 3" key="1">
    <citation type="submission" date="2016-06" db="EMBL/GenBank/DDBJ databases">
        <authorList>
            <person name="Kjaerup R.B."/>
            <person name="Dalgaard T.S."/>
            <person name="Juul-Madsen H.R."/>
        </authorList>
    </citation>
    <scope>NUCLEOTIDE SEQUENCE [LARGE SCALE GENOMIC DNA]</scope>
    <source>
        <strain evidence="2 3">DSM 45097</strain>
    </source>
</reference>
<evidence type="ECO:0000313" key="2">
    <source>
        <dbReference type="EMBL" id="SCG52681.1"/>
    </source>
</evidence>
<keyword evidence="3" id="KW-1185">Reference proteome</keyword>
<dbReference type="GO" id="GO:0003700">
    <property type="term" value="F:DNA-binding transcription factor activity"/>
    <property type="evidence" value="ECO:0007669"/>
    <property type="project" value="InterPro"/>
</dbReference>
<dbReference type="SMART" id="SM00418">
    <property type="entry name" value="HTH_ARSR"/>
    <property type="match status" value="1"/>
</dbReference>
<organism evidence="2 3">
    <name type="scientific">Micromonospora siamensis</name>
    <dbReference type="NCBI Taxonomy" id="299152"/>
    <lineage>
        <taxon>Bacteria</taxon>
        <taxon>Bacillati</taxon>
        <taxon>Actinomycetota</taxon>
        <taxon>Actinomycetes</taxon>
        <taxon>Micromonosporales</taxon>
        <taxon>Micromonosporaceae</taxon>
        <taxon>Micromonospora</taxon>
    </lineage>
</organism>
<gene>
    <name evidence="2" type="ORF">GA0074704_2819</name>
</gene>
<protein>
    <submittedName>
        <fullName evidence="2">Helix-turn-helix domain-containing protein</fullName>
    </submittedName>
</protein>
<dbReference type="Pfam" id="PF12840">
    <property type="entry name" value="HTH_20"/>
    <property type="match status" value="1"/>
</dbReference>
<dbReference type="RefSeq" id="WP_088970928.1">
    <property type="nucleotide sequence ID" value="NZ_JBHLYF010000016.1"/>
</dbReference>
<dbReference type="SUPFAM" id="SSF46785">
    <property type="entry name" value="Winged helix' DNA-binding domain"/>
    <property type="match status" value="1"/>
</dbReference>
<proteinExistence type="predicted"/>
<name>A0A1C5I408_9ACTN</name>
<evidence type="ECO:0000259" key="1">
    <source>
        <dbReference type="PROSITE" id="PS50987"/>
    </source>
</evidence>
<dbReference type="PROSITE" id="PS50987">
    <property type="entry name" value="HTH_ARSR_2"/>
    <property type="match status" value="1"/>
</dbReference>